<evidence type="ECO:0000256" key="2">
    <source>
        <dbReference type="ARBA" id="ARBA00011883"/>
    </source>
</evidence>
<organism evidence="12">
    <name type="scientific">bioreactor metagenome</name>
    <dbReference type="NCBI Taxonomy" id="1076179"/>
    <lineage>
        <taxon>unclassified sequences</taxon>
        <taxon>metagenomes</taxon>
        <taxon>ecological metagenomes</taxon>
    </lineage>
</organism>
<dbReference type="InterPro" id="IPR029045">
    <property type="entry name" value="ClpP/crotonase-like_dom_sf"/>
</dbReference>
<evidence type="ECO:0000256" key="6">
    <source>
        <dbReference type="ARBA" id="ARBA00022832"/>
    </source>
</evidence>
<keyword evidence="5" id="KW-0547">Nucleotide-binding</keyword>
<evidence type="ECO:0000256" key="7">
    <source>
        <dbReference type="ARBA" id="ARBA00022840"/>
    </source>
</evidence>
<accession>A0A645IIL1</accession>
<dbReference type="GO" id="GO:0009317">
    <property type="term" value="C:acetyl-CoA carboxylase complex"/>
    <property type="evidence" value="ECO:0007669"/>
    <property type="project" value="InterPro"/>
</dbReference>
<keyword evidence="6" id="KW-0276">Fatty acid metabolism</keyword>
<comment type="caution">
    <text evidence="12">The sequence shown here is derived from an EMBL/GenBank/DDBJ whole genome shotgun (WGS) entry which is preliminary data.</text>
</comment>
<dbReference type="GO" id="GO:0016743">
    <property type="term" value="F:carboxyl- or carbamoyltransferase activity"/>
    <property type="evidence" value="ECO:0007669"/>
    <property type="project" value="InterPro"/>
</dbReference>
<evidence type="ECO:0000259" key="11">
    <source>
        <dbReference type="PROSITE" id="PS50989"/>
    </source>
</evidence>
<dbReference type="GO" id="GO:0003989">
    <property type="term" value="F:acetyl-CoA carboxylase activity"/>
    <property type="evidence" value="ECO:0007669"/>
    <property type="project" value="InterPro"/>
</dbReference>
<dbReference type="EC" id="2.1.3.15" evidence="2"/>
<comment type="catalytic activity">
    <reaction evidence="10">
        <text>N(6)-carboxybiotinyl-L-lysyl-[protein] + acetyl-CoA = N(6)-biotinyl-L-lysyl-[protein] + malonyl-CoA</text>
        <dbReference type="Rhea" id="RHEA:54728"/>
        <dbReference type="Rhea" id="RHEA-COMP:10505"/>
        <dbReference type="Rhea" id="RHEA-COMP:10506"/>
        <dbReference type="ChEBI" id="CHEBI:57288"/>
        <dbReference type="ChEBI" id="CHEBI:57384"/>
        <dbReference type="ChEBI" id="CHEBI:83144"/>
        <dbReference type="ChEBI" id="CHEBI:83145"/>
        <dbReference type="EC" id="2.1.3.15"/>
    </reaction>
</comment>
<keyword evidence="8" id="KW-0443">Lipid metabolism</keyword>
<evidence type="ECO:0000313" key="12">
    <source>
        <dbReference type="EMBL" id="MPN48154.1"/>
    </source>
</evidence>
<proteinExistence type="predicted"/>
<dbReference type="AlphaFoldDB" id="A0A645IIL1"/>
<keyword evidence="4 12" id="KW-0808">Transferase</keyword>
<dbReference type="PROSITE" id="PS50989">
    <property type="entry name" value="COA_CT_CTER"/>
    <property type="match status" value="1"/>
</dbReference>
<comment type="pathway">
    <text evidence="1">Lipid metabolism; malonyl-CoA biosynthesis; malonyl-CoA from acetyl-CoA: step 1/1.</text>
</comment>
<keyword evidence="9" id="KW-0275">Fatty acid biosynthesis</keyword>
<protein>
    <recommendedName>
        <fullName evidence="2">acetyl-CoA carboxytransferase</fullName>
        <ecNumber evidence="2">2.1.3.15</ecNumber>
    </recommendedName>
</protein>
<keyword evidence="3" id="KW-0444">Lipid biosynthesis</keyword>
<dbReference type="Gene3D" id="3.90.226.10">
    <property type="entry name" value="2-enoyl-CoA Hydratase, Chain A, domain 1"/>
    <property type="match status" value="1"/>
</dbReference>
<reference evidence="12" key="1">
    <citation type="submission" date="2019-08" db="EMBL/GenBank/DDBJ databases">
        <authorList>
            <person name="Kucharzyk K."/>
            <person name="Murdoch R.W."/>
            <person name="Higgins S."/>
            <person name="Loffler F."/>
        </authorList>
    </citation>
    <scope>NUCLEOTIDE SEQUENCE</scope>
</reference>
<dbReference type="GO" id="GO:0005524">
    <property type="term" value="F:ATP binding"/>
    <property type="evidence" value="ECO:0007669"/>
    <property type="project" value="UniProtKB-KW"/>
</dbReference>
<evidence type="ECO:0000256" key="8">
    <source>
        <dbReference type="ARBA" id="ARBA00023098"/>
    </source>
</evidence>
<feature type="domain" description="CoA carboxyltransferase C-terminal" evidence="11">
    <location>
        <begin position="1"/>
        <end position="46"/>
    </location>
</feature>
<keyword evidence="12" id="KW-0436">Ligase</keyword>
<evidence type="ECO:0000256" key="5">
    <source>
        <dbReference type="ARBA" id="ARBA00022741"/>
    </source>
</evidence>
<dbReference type="UniPathway" id="UPA00655">
    <property type="reaction ID" value="UER00711"/>
</dbReference>
<dbReference type="Pfam" id="PF03255">
    <property type="entry name" value="ACCA"/>
    <property type="match status" value="1"/>
</dbReference>
<dbReference type="PANTHER" id="PTHR42853">
    <property type="entry name" value="ACETYL-COENZYME A CARBOXYLASE CARBOXYL TRANSFERASE SUBUNIT ALPHA"/>
    <property type="match status" value="1"/>
</dbReference>
<dbReference type="InterPro" id="IPR011763">
    <property type="entry name" value="COA_CT_C"/>
</dbReference>
<name>A0A645IIL1_9ZZZZ</name>
<sequence>MKITARDLKRFGIIHDIIAEAPGGAHTDPAFTAALIKQTIVRDLEVLCSKDPDTLVRYRIKKIRGIGSFEGSSNWWEPLLQVFGKVDREQSY</sequence>
<gene>
    <name evidence="12" type="primary">accA_25</name>
    <name evidence="12" type="ORF">SDC9_195759</name>
</gene>
<evidence type="ECO:0000256" key="10">
    <source>
        <dbReference type="ARBA" id="ARBA00049152"/>
    </source>
</evidence>
<keyword evidence="7" id="KW-0067">ATP-binding</keyword>
<dbReference type="GO" id="GO:2001295">
    <property type="term" value="P:malonyl-CoA biosynthetic process"/>
    <property type="evidence" value="ECO:0007669"/>
    <property type="project" value="UniProtKB-UniPathway"/>
</dbReference>
<evidence type="ECO:0000256" key="4">
    <source>
        <dbReference type="ARBA" id="ARBA00022679"/>
    </source>
</evidence>
<evidence type="ECO:0000256" key="9">
    <source>
        <dbReference type="ARBA" id="ARBA00023160"/>
    </source>
</evidence>
<dbReference type="EMBL" id="VSSQ01110204">
    <property type="protein sequence ID" value="MPN48154.1"/>
    <property type="molecule type" value="Genomic_DNA"/>
</dbReference>
<evidence type="ECO:0000256" key="3">
    <source>
        <dbReference type="ARBA" id="ARBA00022516"/>
    </source>
</evidence>
<dbReference type="InterPro" id="IPR001095">
    <property type="entry name" value="Acetyl_CoA_COase_a_su"/>
</dbReference>
<dbReference type="PANTHER" id="PTHR42853:SF3">
    <property type="entry name" value="ACETYL-COENZYME A CARBOXYLASE CARBOXYL TRANSFERASE SUBUNIT ALPHA, CHLOROPLASTIC"/>
    <property type="match status" value="1"/>
</dbReference>
<evidence type="ECO:0000256" key="1">
    <source>
        <dbReference type="ARBA" id="ARBA00004956"/>
    </source>
</evidence>
<dbReference type="GO" id="GO:0006633">
    <property type="term" value="P:fatty acid biosynthetic process"/>
    <property type="evidence" value="ECO:0007669"/>
    <property type="project" value="UniProtKB-KW"/>
</dbReference>
<dbReference type="SUPFAM" id="SSF52096">
    <property type="entry name" value="ClpP/crotonase"/>
    <property type="match status" value="1"/>
</dbReference>